<evidence type="ECO:0000313" key="2">
    <source>
        <dbReference type="EMBL" id="KAL0393552.1"/>
    </source>
</evidence>
<dbReference type="EMBL" id="JACGWN010000016">
    <property type="protein sequence ID" value="KAL0393552.1"/>
    <property type="molecule type" value="Genomic_DNA"/>
</dbReference>
<sequence length="130" mass="14587">MLDEYSKEMQSKCVEKDAKSSFLIDEIKILEETKAIGLPNFLPKAAFLTLLQKQVKSISVTPFEFVDKTWSYLENILISVLMQHSDNYPQLLSSTRRAAQNLVAKKKAGIGGLGGRYRGNGENGRLYVQS</sequence>
<comment type="caution">
    <text evidence="2">The sequence shown here is derived from an EMBL/GenBank/DDBJ whole genome shotgun (WGS) entry which is preliminary data.</text>
</comment>
<feature type="domain" description="Dynamin stalk" evidence="1">
    <location>
        <begin position="4"/>
        <end position="107"/>
    </location>
</feature>
<protein>
    <submittedName>
        <fullName evidence="2">Dynamin-related protein 4C</fullName>
    </submittedName>
</protein>
<proteinExistence type="predicted"/>
<evidence type="ECO:0000259" key="1">
    <source>
        <dbReference type="Pfam" id="PF01031"/>
    </source>
</evidence>
<reference evidence="2" key="2">
    <citation type="journal article" date="2024" name="Plant">
        <title>Genomic evolution and insights into agronomic trait innovations of Sesamum species.</title>
        <authorList>
            <person name="Miao H."/>
            <person name="Wang L."/>
            <person name="Qu L."/>
            <person name="Liu H."/>
            <person name="Sun Y."/>
            <person name="Le M."/>
            <person name="Wang Q."/>
            <person name="Wei S."/>
            <person name="Zheng Y."/>
            <person name="Lin W."/>
            <person name="Duan Y."/>
            <person name="Cao H."/>
            <person name="Xiong S."/>
            <person name="Wang X."/>
            <person name="Wei L."/>
            <person name="Li C."/>
            <person name="Ma Q."/>
            <person name="Ju M."/>
            <person name="Zhao R."/>
            <person name="Li G."/>
            <person name="Mu C."/>
            <person name="Tian Q."/>
            <person name="Mei H."/>
            <person name="Zhang T."/>
            <person name="Gao T."/>
            <person name="Zhang H."/>
        </authorList>
    </citation>
    <scope>NUCLEOTIDE SEQUENCE</scope>
    <source>
        <strain evidence="2">KEN1</strain>
    </source>
</reference>
<dbReference type="Gene3D" id="1.20.120.1240">
    <property type="entry name" value="Dynamin, middle domain"/>
    <property type="match status" value="1"/>
</dbReference>
<dbReference type="AlphaFoldDB" id="A0AAW2SMR6"/>
<name>A0AAW2SMR6_9LAMI</name>
<accession>A0AAW2SMR6</accession>
<dbReference type="InterPro" id="IPR000375">
    <property type="entry name" value="Dynamin_stalk"/>
</dbReference>
<reference evidence="2" key="1">
    <citation type="submission" date="2020-06" db="EMBL/GenBank/DDBJ databases">
        <authorList>
            <person name="Li T."/>
            <person name="Hu X."/>
            <person name="Zhang T."/>
            <person name="Song X."/>
            <person name="Zhang H."/>
            <person name="Dai N."/>
            <person name="Sheng W."/>
            <person name="Hou X."/>
            <person name="Wei L."/>
        </authorList>
    </citation>
    <scope>NUCLEOTIDE SEQUENCE</scope>
    <source>
        <strain evidence="2">KEN1</strain>
        <tissue evidence="2">Leaf</tissue>
    </source>
</reference>
<organism evidence="2">
    <name type="scientific">Sesamum latifolium</name>
    <dbReference type="NCBI Taxonomy" id="2727402"/>
    <lineage>
        <taxon>Eukaryota</taxon>
        <taxon>Viridiplantae</taxon>
        <taxon>Streptophyta</taxon>
        <taxon>Embryophyta</taxon>
        <taxon>Tracheophyta</taxon>
        <taxon>Spermatophyta</taxon>
        <taxon>Magnoliopsida</taxon>
        <taxon>eudicotyledons</taxon>
        <taxon>Gunneridae</taxon>
        <taxon>Pentapetalae</taxon>
        <taxon>asterids</taxon>
        <taxon>lamiids</taxon>
        <taxon>Lamiales</taxon>
        <taxon>Pedaliaceae</taxon>
        <taxon>Sesamum</taxon>
    </lineage>
</organism>
<gene>
    <name evidence="2" type="ORF">Slati_4321400</name>
</gene>
<dbReference type="Pfam" id="PF01031">
    <property type="entry name" value="Dynamin_M"/>
    <property type="match status" value="1"/>
</dbReference>